<dbReference type="Pfam" id="PF07767">
    <property type="entry name" value="Nop53"/>
    <property type="match status" value="1"/>
</dbReference>
<evidence type="ECO:0000256" key="3">
    <source>
        <dbReference type="ARBA" id="ARBA00022517"/>
    </source>
</evidence>
<protein>
    <recommendedName>
        <fullName evidence="2 5">Ribosome biogenesis protein NOP53</fullName>
    </recommendedName>
</protein>
<evidence type="ECO:0000313" key="7">
    <source>
        <dbReference type="EMBL" id="KAG7663927.1"/>
    </source>
</evidence>
<feature type="compositionally biased region" description="Basic and acidic residues" evidence="6">
    <location>
        <begin position="296"/>
        <end position="315"/>
    </location>
</feature>
<feature type="compositionally biased region" description="Polar residues" evidence="6">
    <location>
        <begin position="1"/>
        <end position="12"/>
    </location>
</feature>
<feature type="region of interest" description="Disordered" evidence="6">
    <location>
        <begin position="294"/>
        <end position="323"/>
    </location>
</feature>
<dbReference type="Proteomes" id="UP000694255">
    <property type="component" value="Unassembled WGS sequence"/>
</dbReference>
<dbReference type="GeneID" id="73469355"/>
<dbReference type="GO" id="GO:0005654">
    <property type="term" value="C:nucleoplasm"/>
    <property type="evidence" value="ECO:0007669"/>
    <property type="project" value="UniProtKB-SubCell"/>
</dbReference>
<gene>
    <name evidence="7" type="ORF">J8A68_002554</name>
</gene>
<dbReference type="PANTHER" id="PTHR14211">
    <property type="entry name" value="GLIOMA SUPPRESSOR CANDIDATE REGION GENE 2"/>
    <property type="match status" value="1"/>
</dbReference>
<comment type="subcellular location">
    <subcellularLocation>
        <location evidence="5">Nucleus</location>
        <location evidence="5">Nucleolus</location>
    </subcellularLocation>
    <subcellularLocation>
        <location evidence="5">Nucleus</location>
        <location evidence="5">Nucleoplasm</location>
    </subcellularLocation>
</comment>
<dbReference type="EMBL" id="JAGSYN010000113">
    <property type="protein sequence ID" value="KAG7663927.1"/>
    <property type="molecule type" value="Genomic_DNA"/>
</dbReference>
<feature type="region of interest" description="Disordered" evidence="6">
    <location>
        <begin position="213"/>
        <end position="248"/>
    </location>
</feature>
<evidence type="ECO:0000256" key="5">
    <source>
        <dbReference type="PIRNR" id="PIRNR017302"/>
    </source>
</evidence>
<comment type="similarity">
    <text evidence="1 5">Belongs to the NOP53 family.</text>
</comment>
<dbReference type="InterPro" id="IPR011687">
    <property type="entry name" value="Nop53/GLTSCR2"/>
</dbReference>
<name>A0A8J5QIZ9_9ASCO</name>
<evidence type="ECO:0000256" key="4">
    <source>
        <dbReference type="ARBA" id="ARBA00023242"/>
    </source>
</evidence>
<dbReference type="PIRSF" id="PIRSF017302">
    <property type="entry name" value="Gltscr2"/>
    <property type="match status" value="1"/>
</dbReference>
<dbReference type="GO" id="GO:0005730">
    <property type="term" value="C:nucleolus"/>
    <property type="evidence" value="ECO:0007669"/>
    <property type="project" value="UniProtKB-SubCell"/>
</dbReference>
<accession>A0A8J5QIZ9</accession>
<evidence type="ECO:0000256" key="2">
    <source>
        <dbReference type="ARBA" id="ARBA00018339"/>
    </source>
</evidence>
<comment type="function">
    <text evidence="5">May play a role in ribosome biogenesis.</text>
</comment>
<keyword evidence="4 5" id="KW-0539">Nucleus</keyword>
<proteinExistence type="inferred from homology"/>
<keyword evidence="8" id="KW-1185">Reference proteome</keyword>
<feature type="compositionally biased region" description="Basic residues" evidence="6">
    <location>
        <begin position="13"/>
        <end position="22"/>
    </location>
</feature>
<comment type="caution">
    <text evidence="7">The sequence shown here is derived from an EMBL/GenBank/DDBJ whole genome shotgun (WGS) entry which is preliminary data.</text>
</comment>
<organism evidence="7 8">
    <name type="scientific">[Candida] subhashii</name>
    <dbReference type="NCBI Taxonomy" id="561895"/>
    <lineage>
        <taxon>Eukaryota</taxon>
        <taxon>Fungi</taxon>
        <taxon>Dikarya</taxon>
        <taxon>Ascomycota</taxon>
        <taxon>Saccharomycotina</taxon>
        <taxon>Pichiomycetes</taxon>
        <taxon>Debaryomycetaceae</taxon>
        <taxon>Spathaspora</taxon>
    </lineage>
</organism>
<dbReference type="RefSeq" id="XP_049264159.1">
    <property type="nucleotide sequence ID" value="XM_049406317.1"/>
</dbReference>
<dbReference type="GO" id="GO:0000027">
    <property type="term" value="P:ribosomal large subunit assembly"/>
    <property type="evidence" value="ECO:0007669"/>
    <property type="project" value="TreeGrafter"/>
</dbReference>
<sequence length="395" mass="45863">MSSETNRASKPQPSRKGRKAWRKNIDIQDVESGLQTAREKEILLGTNHTEDFIIDETPTEARKSTAKKLKTHEILTNKSKIPALLVKLSGGKYKNESRTLARIEKDGLINVSNKDIWDEPEVPEQQPEDKLPEEFTSTAEVTRATVVPKTLKKAPIKITENDLTEKVVHAGKSYNPSLESWKDLINKEYDVEYKRELTRQQMEEHREKIKALTQTLDDNMLSDSDDEEEEEEVAKVEENDEEGEDFKLSINKPTVVKIKTKTKRNREAKHKKRVELEQNLKDLKKQLKDLSNLDELLQKQQKEEEEDAKKEEPATKKQKKDKKLFKYNPVQRALEVKLSHELTNNLKNLKPEGNLFYDQMLSLQSSGKIEARVPVAKKKKYTPKVTEKWTYKDFK</sequence>
<feature type="region of interest" description="Disordered" evidence="6">
    <location>
        <begin position="1"/>
        <end position="22"/>
    </location>
</feature>
<evidence type="ECO:0000313" key="8">
    <source>
        <dbReference type="Proteomes" id="UP000694255"/>
    </source>
</evidence>
<dbReference type="GO" id="GO:0006364">
    <property type="term" value="P:rRNA processing"/>
    <property type="evidence" value="ECO:0007669"/>
    <property type="project" value="TreeGrafter"/>
</dbReference>
<feature type="compositionally biased region" description="Acidic residues" evidence="6">
    <location>
        <begin position="223"/>
        <end position="244"/>
    </location>
</feature>
<dbReference type="OrthoDB" id="5072at2759"/>
<evidence type="ECO:0000256" key="6">
    <source>
        <dbReference type="SAM" id="MobiDB-lite"/>
    </source>
</evidence>
<keyword evidence="3 5" id="KW-0690">Ribosome biogenesis</keyword>
<reference evidence="7 8" key="1">
    <citation type="journal article" date="2021" name="DNA Res.">
        <title>Genome analysis of Candida subhashii reveals its hybrid nature and dual mitochondrial genome conformations.</title>
        <authorList>
            <person name="Mixao V."/>
            <person name="Hegedusova E."/>
            <person name="Saus E."/>
            <person name="Pryszcz L.P."/>
            <person name="Cillingova A."/>
            <person name="Nosek J."/>
            <person name="Gabaldon T."/>
        </authorList>
    </citation>
    <scope>NUCLEOTIDE SEQUENCE [LARGE SCALE GENOMIC DNA]</scope>
    <source>
        <strain evidence="7 8">CBS 10753</strain>
    </source>
</reference>
<dbReference type="AlphaFoldDB" id="A0A8J5QIZ9"/>
<dbReference type="PANTHER" id="PTHR14211:SF7">
    <property type="entry name" value="RIBOSOME BIOGENESIS PROTEIN NOP53"/>
    <property type="match status" value="1"/>
</dbReference>
<evidence type="ECO:0000256" key="1">
    <source>
        <dbReference type="ARBA" id="ARBA00008838"/>
    </source>
</evidence>
<dbReference type="GO" id="GO:0008097">
    <property type="term" value="F:5S rRNA binding"/>
    <property type="evidence" value="ECO:0007669"/>
    <property type="project" value="TreeGrafter"/>
</dbReference>